<dbReference type="OrthoDB" id="7042322at2759"/>
<evidence type="ECO:0000256" key="2">
    <source>
        <dbReference type="ARBA" id="ARBA00022898"/>
    </source>
</evidence>
<dbReference type="Proteomes" id="UP000041254">
    <property type="component" value="Unassembled WGS sequence"/>
</dbReference>
<dbReference type="InterPro" id="IPR004839">
    <property type="entry name" value="Aminotransferase_I/II_large"/>
</dbReference>
<dbReference type="InterPro" id="IPR015422">
    <property type="entry name" value="PyrdxlP-dep_Trfase_small"/>
</dbReference>
<proteinExistence type="inferred from homology"/>
<accession>A0A0G4FBX6</accession>
<evidence type="ECO:0000313" key="6">
    <source>
        <dbReference type="Proteomes" id="UP000041254"/>
    </source>
</evidence>
<dbReference type="GO" id="GO:0003824">
    <property type="term" value="F:catalytic activity"/>
    <property type="evidence" value="ECO:0007669"/>
    <property type="project" value="InterPro"/>
</dbReference>
<dbReference type="OMA" id="IMAARDY"/>
<organism evidence="5 6">
    <name type="scientific">Vitrella brassicaformis (strain CCMP3155)</name>
    <dbReference type="NCBI Taxonomy" id="1169540"/>
    <lineage>
        <taxon>Eukaryota</taxon>
        <taxon>Sar</taxon>
        <taxon>Alveolata</taxon>
        <taxon>Colpodellida</taxon>
        <taxon>Vitrellaceae</taxon>
        <taxon>Vitrella</taxon>
    </lineage>
</organism>
<dbReference type="Gene3D" id="3.90.1150.10">
    <property type="entry name" value="Aspartate Aminotransferase, domain 1"/>
    <property type="match status" value="1"/>
</dbReference>
<dbReference type="AlphaFoldDB" id="A0A0G4FBX6"/>
<sequence length="453" mass="50184">MNGDKKAAVDAAGTVAGYRPFRLERWFAKYEFDPKIKHLLCCSDAEALTLKELLSLADDATRQQWDELKLTYTESQGDPALRYEISTLYPHTTTDDIVTAVPEEAILMAFWALLEDGGRVVVMAPHYQSLSETAMARGCQVDFWTGREREGEWIFDVDELEQIVNSGPKPTVLVVNFPHNPSGFVPSPAEWERIISLCQSHEMYLFSDEMYWELFHTTPPLTSAVSLYDKAITLSGMSKSYALPGLRLGWLACRDKEFMAKVLTLKDFTTICGPGPSEVLALIALRNRERILQRTRAIISANVRALRAFCAAHTSVFDFRQPRGGLITFIPLKGAAASKGAGAFSEELVREAGILLLPSDEMEMGETTGCHFRFGLGRVNFLEGLRALHRYLSSGEGATESWLTEDMILRPSSLSLGVDLDGRVHEGPAEEPRTGKGRTQGFPVSGTEPGAHT</sequence>
<comment type="similarity">
    <text evidence="1">Belongs to the class-I pyridoxal-phosphate-dependent aminotransferase family.</text>
</comment>
<name>A0A0G4FBX6_VITBC</name>
<dbReference type="PROSITE" id="PS00105">
    <property type="entry name" value="AA_TRANSFER_CLASS_1"/>
    <property type="match status" value="1"/>
</dbReference>
<dbReference type="GO" id="GO:0030170">
    <property type="term" value="F:pyridoxal phosphate binding"/>
    <property type="evidence" value="ECO:0007669"/>
    <property type="project" value="InterPro"/>
</dbReference>
<keyword evidence="6" id="KW-1185">Reference proteome</keyword>
<dbReference type="Pfam" id="PF00155">
    <property type="entry name" value="Aminotran_1_2"/>
    <property type="match status" value="1"/>
</dbReference>
<protein>
    <recommendedName>
        <fullName evidence="4">Aminotransferase class I/classII large domain-containing protein</fullName>
    </recommendedName>
</protein>
<dbReference type="PANTHER" id="PTHR43510">
    <property type="entry name" value="AMINOTRANSFERASE FUNCTION, HYPOTHETICAL (EUROFUNG)"/>
    <property type="match status" value="1"/>
</dbReference>
<evidence type="ECO:0000256" key="3">
    <source>
        <dbReference type="SAM" id="MobiDB-lite"/>
    </source>
</evidence>
<dbReference type="CDD" id="cd00609">
    <property type="entry name" value="AAT_like"/>
    <property type="match status" value="1"/>
</dbReference>
<feature type="compositionally biased region" description="Basic and acidic residues" evidence="3">
    <location>
        <begin position="420"/>
        <end position="434"/>
    </location>
</feature>
<reference evidence="5 6" key="1">
    <citation type="submission" date="2014-11" db="EMBL/GenBank/DDBJ databases">
        <authorList>
            <person name="Zhu J."/>
            <person name="Qi W."/>
            <person name="Song R."/>
        </authorList>
    </citation>
    <scope>NUCLEOTIDE SEQUENCE [LARGE SCALE GENOMIC DNA]</scope>
</reference>
<gene>
    <name evidence="5" type="ORF">Vbra_15006</name>
</gene>
<dbReference type="InterPro" id="IPR015424">
    <property type="entry name" value="PyrdxlP-dep_Trfase"/>
</dbReference>
<dbReference type="EMBL" id="CDMY01000405">
    <property type="protein sequence ID" value="CEM10749.1"/>
    <property type="molecule type" value="Genomic_DNA"/>
</dbReference>
<dbReference type="STRING" id="1169540.A0A0G4FBX6"/>
<feature type="region of interest" description="Disordered" evidence="3">
    <location>
        <begin position="420"/>
        <end position="453"/>
    </location>
</feature>
<feature type="domain" description="Aminotransferase class I/classII large" evidence="4">
    <location>
        <begin position="70"/>
        <end position="364"/>
    </location>
</feature>
<dbReference type="InterPro" id="IPR004838">
    <property type="entry name" value="NHTrfase_class1_PyrdxlP-BS"/>
</dbReference>
<keyword evidence="2" id="KW-0663">Pyridoxal phosphate</keyword>
<dbReference type="InterPro" id="IPR015421">
    <property type="entry name" value="PyrdxlP-dep_Trfase_major"/>
</dbReference>
<dbReference type="PhylomeDB" id="A0A0G4FBX6"/>
<evidence type="ECO:0000256" key="1">
    <source>
        <dbReference type="ARBA" id="ARBA00007441"/>
    </source>
</evidence>
<dbReference type="VEuPathDB" id="CryptoDB:Vbra_15006"/>
<dbReference type="SUPFAM" id="SSF53383">
    <property type="entry name" value="PLP-dependent transferases"/>
    <property type="match status" value="1"/>
</dbReference>
<dbReference type="PANTHER" id="PTHR43510:SF1">
    <property type="entry name" value="AMINOTRANSFERASE FUNCTION, HYPOTHETICAL (EUROFUNG)"/>
    <property type="match status" value="1"/>
</dbReference>
<dbReference type="InParanoid" id="A0A0G4FBX6"/>
<dbReference type="Gene3D" id="3.40.640.10">
    <property type="entry name" value="Type I PLP-dependent aspartate aminotransferase-like (Major domain)"/>
    <property type="match status" value="1"/>
</dbReference>
<evidence type="ECO:0000313" key="5">
    <source>
        <dbReference type="EMBL" id="CEM10749.1"/>
    </source>
</evidence>
<evidence type="ECO:0000259" key="4">
    <source>
        <dbReference type="Pfam" id="PF00155"/>
    </source>
</evidence>